<name>A0A1Y0ZID5_9HYPH</name>
<evidence type="ECO:0000313" key="2">
    <source>
        <dbReference type="EMBL" id="BAR47054.1"/>
    </source>
</evidence>
<dbReference type="Proteomes" id="UP000061432">
    <property type="component" value="Chromosome"/>
</dbReference>
<dbReference type="EMBL" id="AP014704">
    <property type="protein sequence ID" value="BAR47054.1"/>
    <property type="molecule type" value="Genomic_DNA"/>
</dbReference>
<accession>A0A1Y0ZID5</accession>
<protein>
    <submittedName>
        <fullName evidence="2">Uncharacterized protein</fullName>
    </submittedName>
</protein>
<dbReference type="STRING" id="270351.Maq22A_c27740"/>
<feature type="region of interest" description="Disordered" evidence="1">
    <location>
        <begin position="58"/>
        <end position="94"/>
    </location>
</feature>
<sequence length="106" mass="11751">MPLSPKRMIATAASRPRAERRQDRDDAGRIRLSPLCMRAGLGRLDAPSQPQSAIVLHNRPGVGQTQQRGAGNPNRTLRSRTPRVRHRVCSTESAAPVAVPRWDNLR</sequence>
<dbReference type="KEGG" id="maqu:Maq22A_c27740"/>
<dbReference type="AlphaFoldDB" id="A0A1Y0ZID5"/>
<reference evidence="3" key="2">
    <citation type="submission" date="2015-01" db="EMBL/GenBank/DDBJ databases">
        <title>Complete genome sequence of Methylobacterium aquaticum strain 22A.</title>
        <authorList>
            <person name="Tani A."/>
            <person name="Ogura Y."/>
            <person name="Hayashi T."/>
        </authorList>
    </citation>
    <scope>NUCLEOTIDE SEQUENCE [LARGE SCALE GENOMIC DNA]</scope>
    <source>
        <strain evidence="3">MA-22A</strain>
    </source>
</reference>
<feature type="compositionally biased region" description="Polar residues" evidence="1">
    <location>
        <begin position="63"/>
        <end position="76"/>
    </location>
</feature>
<reference evidence="2 3" key="1">
    <citation type="journal article" date="2015" name="Genome Announc.">
        <title>Complete Genome Sequence of Methylobacterium aquaticum Strain 22A, Isolated from Racomitrium japonicum Moss.</title>
        <authorList>
            <person name="Tani A."/>
            <person name="Ogura Y."/>
            <person name="Hayashi T."/>
            <person name="Kimbara K."/>
        </authorList>
    </citation>
    <scope>NUCLEOTIDE SEQUENCE [LARGE SCALE GENOMIC DNA]</scope>
    <source>
        <strain evidence="2 3">MA-22A</strain>
    </source>
</reference>
<feature type="compositionally biased region" description="Basic residues" evidence="1">
    <location>
        <begin position="77"/>
        <end position="88"/>
    </location>
</feature>
<feature type="region of interest" description="Disordered" evidence="1">
    <location>
        <begin position="1"/>
        <end position="30"/>
    </location>
</feature>
<feature type="compositionally biased region" description="Basic and acidic residues" evidence="1">
    <location>
        <begin position="16"/>
        <end position="29"/>
    </location>
</feature>
<gene>
    <name evidence="2" type="ORF">Maq22A_c27740</name>
</gene>
<evidence type="ECO:0000313" key="3">
    <source>
        <dbReference type="Proteomes" id="UP000061432"/>
    </source>
</evidence>
<evidence type="ECO:0000256" key="1">
    <source>
        <dbReference type="SAM" id="MobiDB-lite"/>
    </source>
</evidence>
<organism evidence="2 3">
    <name type="scientific">Methylobacterium aquaticum</name>
    <dbReference type="NCBI Taxonomy" id="270351"/>
    <lineage>
        <taxon>Bacteria</taxon>
        <taxon>Pseudomonadati</taxon>
        <taxon>Pseudomonadota</taxon>
        <taxon>Alphaproteobacteria</taxon>
        <taxon>Hyphomicrobiales</taxon>
        <taxon>Methylobacteriaceae</taxon>
        <taxon>Methylobacterium</taxon>
    </lineage>
</organism>
<proteinExistence type="predicted"/>